<dbReference type="GO" id="GO:0003824">
    <property type="term" value="F:catalytic activity"/>
    <property type="evidence" value="ECO:0007669"/>
    <property type="project" value="InterPro"/>
</dbReference>
<dbReference type="KEGG" id="hbq:QI031_03015"/>
<name>A0AAJ6NTT7_9CYAN</name>
<accession>A0AAJ6NTT7</accession>
<dbReference type="AlphaFoldDB" id="A0AAJ6NTT7"/>
<protein>
    <submittedName>
        <fullName evidence="1">Radical SAM family RiPP maturation amino acid epimerase</fullName>
    </submittedName>
</protein>
<gene>
    <name evidence="1" type="ORF">QI031_03015</name>
</gene>
<evidence type="ECO:0000313" key="2">
    <source>
        <dbReference type="Proteomes" id="UP001223520"/>
    </source>
</evidence>
<organism evidence="1 2">
    <name type="scientific">Halotia branconii CENA392</name>
    <dbReference type="NCBI Taxonomy" id="1539056"/>
    <lineage>
        <taxon>Bacteria</taxon>
        <taxon>Bacillati</taxon>
        <taxon>Cyanobacteriota</taxon>
        <taxon>Cyanophyceae</taxon>
        <taxon>Nostocales</taxon>
        <taxon>Nodulariaceae</taxon>
        <taxon>Halotia</taxon>
    </lineage>
</organism>
<dbReference type="InterPro" id="IPR030950">
    <property type="entry name" value="rSAM_PoyD"/>
</dbReference>
<dbReference type="InterPro" id="IPR007197">
    <property type="entry name" value="rSAM"/>
</dbReference>
<dbReference type="NCBIfam" id="TIGR04517">
    <property type="entry name" value="rSAM_PoyD"/>
    <property type="match status" value="1"/>
</dbReference>
<dbReference type="GO" id="GO:0051536">
    <property type="term" value="F:iron-sulfur cluster binding"/>
    <property type="evidence" value="ECO:0007669"/>
    <property type="project" value="InterPro"/>
</dbReference>
<keyword evidence="2" id="KW-1185">Reference proteome</keyword>
<dbReference type="SFLD" id="SFLDS00029">
    <property type="entry name" value="Radical_SAM"/>
    <property type="match status" value="1"/>
</dbReference>
<dbReference type="RefSeq" id="WP_281483747.1">
    <property type="nucleotide sequence ID" value="NZ_CP124543.1"/>
</dbReference>
<dbReference type="Proteomes" id="UP001223520">
    <property type="component" value="Chromosome"/>
</dbReference>
<reference evidence="1 2" key="1">
    <citation type="journal article" date="2023" name="Limnol Oceanogr Lett">
        <title>Environmental adaptations by the intertidal Antarctic cyanobacterium Halotia branconii CENA392 as revealed using long-read genome sequencing.</title>
        <authorList>
            <person name="Dextro R.B."/>
            <person name="Delbaje E."/>
            <person name="Freitas P.N.N."/>
            <person name="Geraldes V."/>
            <person name="Pinto E."/>
            <person name="Long P.F."/>
            <person name="Fiore M.F."/>
        </authorList>
    </citation>
    <scope>NUCLEOTIDE SEQUENCE [LARGE SCALE GENOMIC DNA]</scope>
    <source>
        <strain evidence="1 2">CENA392</strain>
    </source>
</reference>
<dbReference type="EMBL" id="CP124543">
    <property type="protein sequence ID" value="WGV26497.1"/>
    <property type="molecule type" value="Genomic_DNA"/>
</dbReference>
<proteinExistence type="predicted"/>
<evidence type="ECO:0000313" key="1">
    <source>
        <dbReference type="EMBL" id="WGV26497.1"/>
    </source>
</evidence>
<sequence length="500" mass="57776">MMQVSNSLEKKELFSTNISQIRQTLKKWITNDELHWTEKLSDEVLMQELIQISQIQRFSQKWQADPELKKQLLIDSHQAVARYNLNINPEEIRVLWDKTHTQKENQADSISLSLKNYRNLINDEVRQAYEIQRIAGSSIEPSYKAWRERQMTRAASELNQLPQTLPEIHFPIAFELSKGCSVGCWFCGVSAPRLGDIFIYNQENARLWREVLELMKEILGPAAGTGFCYCASDPFDNPDYEKFCDDFHAILGIFPPTTTAQPLKNPDRTRFLLKLSLEKGCILNRFSILSLKMLDQVCNEFSSEELAFVDFVLQNKEADIPKSYSGRAREHNHRKAEKSQEILNNTLAGSTACVSGFLFNMVDRSVKLISPCNADERWPLGYRVYEKGTFTNADDLKILLKRMINTHMPLTLRPNDRISFRRDLKYENLPDGFQVSTKFHKHKFQNASYIRQLGEVIYKGDKTAEEIALLFNVCGIPSATIYHFLNLIFEHGVLDDEPKM</sequence>